<dbReference type="Proteomes" id="UP000309450">
    <property type="component" value="Unassembled WGS sequence"/>
</dbReference>
<organism evidence="1 2">
    <name type="scientific">Aliigemmobacter aestuarii</name>
    <dbReference type="NCBI Taxonomy" id="1445661"/>
    <lineage>
        <taxon>Bacteria</taxon>
        <taxon>Pseudomonadati</taxon>
        <taxon>Pseudomonadota</taxon>
        <taxon>Alphaproteobacteria</taxon>
        <taxon>Rhodobacterales</taxon>
        <taxon>Paracoccaceae</taxon>
        <taxon>Aliigemmobacter</taxon>
    </lineage>
</organism>
<name>A0A4S3MQA4_9RHOB</name>
<evidence type="ECO:0000313" key="2">
    <source>
        <dbReference type="Proteomes" id="UP000309450"/>
    </source>
</evidence>
<dbReference type="EMBL" id="SSND01000001">
    <property type="protein sequence ID" value="THD84710.1"/>
    <property type="molecule type" value="Genomic_DNA"/>
</dbReference>
<protein>
    <submittedName>
        <fullName evidence="1">Periplasmic heavy metal sensor</fullName>
    </submittedName>
</protein>
<dbReference type="Gene3D" id="1.20.120.1490">
    <property type="match status" value="1"/>
</dbReference>
<proteinExistence type="predicted"/>
<dbReference type="OrthoDB" id="7876971at2"/>
<dbReference type="Pfam" id="PF13801">
    <property type="entry name" value="Metal_resist"/>
    <property type="match status" value="1"/>
</dbReference>
<evidence type="ECO:0000313" key="1">
    <source>
        <dbReference type="EMBL" id="THD84710.1"/>
    </source>
</evidence>
<keyword evidence="2" id="KW-1185">Reference proteome</keyword>
<dbReference type="AlphaFoldDB" id="A0A4S3MQA4"/>
<reference evidence="1 2" key="1">
    <citation type="submission" date="2019-04" db="EMBL/GenBank/DDBJ databases">
        <title>Draft genome sequence of Gemmobacter aestuarii sp. nov.</title>
        <authorList>
            <person name="Hameed A."/>
            <person name="Lin S.-Y."/>
            <person name="Shahina M."/>
            <person name="Lai W.-A."/>
            <person name="Young C.-C."/>
        </authorList>
    </citation>
    <scope>NUCLEOTIDE SEQUENCE [LARGE SCALE GENOMIC DNA]</scope>
    <source>
        <strain evidence="1 2">CC-PW-75</strain>
    </source>
</reference>
<sequence length="162" mass="17728">MSRGWKIAFALSVALNLAVLGLVAGAFLRHGGPMMQPGAVADGGFGPLAEALEDDDRRGLRRDFLSTRPDIREIRKERRVDAARLLTALRAEPFDPAALQSALAEASRRTADRIADGQSLLVKRIAAMTPEERAAFANRLERTLSRGHDRDARDDRDGNGRN</sequence>
<dbReference type="InterPro" id="IPR025961">
    <property type="entry name" value="Metal_resist"/>
</dbReference>
<dbReference type="RefSeq" id="WP_136393091.1">
    <property type="nucleotide sequence ID" value="NZ_SSND01000001.1"/>
</dbReference>
<accession>A0A4S3MQA4</accession>
<comment type="caution">
    <text evidence="1">The sequence shown here is derived from an EMBL/GenBank/DDBJ whole genome shotgun (WGS) entry which is preliminary data.</text>
</comment>
<gene>
    <name evidence="1" type="ORF">E7811_02975</name>
</gene>